<evidence type="ECO:0000256" key="6">
    <source>
        <dbReference type="ARBA" id="ARBA00023136"/>
    </source>
</evidence>
<feature type="transmembrane region" description="Helical" evidence="7">
    <location>
        <begin position="283"/>
        <end position="305"/>
    </location>
</feature>
<dbReference type="InterPro" id="IPR035906">
    <property type="entry name" value="MetI-like_sf"/>
</dbReference>
<feature type="transmembrane region" description="Helical" evidence="7">
    <location>
        <begin position="180"/>
        <end position="198"/>
    </location>
</feature>
<gene>
    <name evidence="9" type="ORF">BLA17378_07762</name>
</gene>
<keyword evidence="10" id="KW-1185">Reference proteome</keyword>
<dbReference type="PANTHER" id="PTHR43386">
    <property type="entry name" value="OLIGOPEPTIDE TRANSPORT SYSTEM PERMEASE PROTEIN APPC"/>
    <property type="match status" value="1"/>
</dbReference>
<comment type="similarity">
    <text evidence="7">Belongs to the binding-protein-dependent transport system permease family.</text>
</comment>
<keyword evidence="5 7" id="KW-1133">Transmembrane helix</keyword>
<accession>A0ABY6Y4Z6</accession>
<evidence type="ECO:0000256" key="4">
    <source>
        <dbReference type="ARBA" id="ARBA00022692"/>
    </source>
</evidence>
<evidence type="ECO:0000256" key="7">
    <source>
        <dbReference type="RuleBase" id="RU363032"/>
    </source>
</evidence>
<sequence>MTRHSSLLAGLASIEPLVDPDVMLADVPRAGSACAAQAPEPAHPVRLARGRPLDAQIRTGAWLTLAVVLLAFAGPFVAPHAPTALPGTIYGEPARGAWLGYDYLGHDVLSRVLAGGRTLIAMTLATSVLALVLGTVGGVIAGYRRGAAEHAASALADALLAFPSLILTLLVVSMLGRAPWLITLTVALALLPGVLRLARSLTAAAADEPYVEVARMLGYSTPRILAIEILPNIAAPLLVHFGNMLTWAISLIAALGFLGYGVAPPAADWGLMVNENRAGLQVQPWAVLAPMAMIVLFAIGTNLLAEGWARALARDTEV</sequence>
<dbReference type="Proteomes" id="UP000494120">
    <property type="component" value="Unassembled WGS sequence"/>
</dbReference>
<evidence type="ECO:0000256" key="1">
    <source>
        <dbReference type="ARBA" id="ARBA00004651"/>
    </source>
</evidence>
<dbReference type="RefSeq" id="WP_217481402.1">
    <property type="nucleotide sequence ID" value="NZ_CABVQG010000049.1"/>
</dbReference>
<dbReference type="EMBL" id="CABVQG010000049">
    <property type="protein sequence ID" value="VWD37068.1"/>
    <property type="molecule type" value="Genomic_DNA"/>
</dbReference>
<feature type="domain" description="ABC transmembrane type-1" evidence="8">
    <location>
        <begin position="120"/>
        <end position="305"/>
    </location>
</feature>
<evidence type="ECO:0000313" key="9">
    <source>
        <dbReference type="EMBL" id="VWD37068.1"/>
    </source>
</evidence>
<evidence type="ECO:0000259" key="8">
    <source>
        <dbReference type="PROSITE" id="PS50928"/>
    </source>
</evidence>
<dbReference type="SUPFAM" id="SSF161098">
    <property type="entry name" value="MetI-like"/>
    <property type="match status" value="1"/>
</dbReference>
<feature type="transmembrane region" description="Helical" evidence="7">
    <location>
        <begin position="59"/>
        <end position="78"/>
    </location>
</feature>
<evidence type="ECO:0000256" key="5">
    <source>
        <dbReference type="ARBA" id="ARBA00022989"/>
    </source>
</evidence>
<evidence type="ECO:0000256" key="3">
    <source>
        <dbReference type="ARBA" id="ARBA00022475"/>
    </source>
</evidence>
<keyword evidence="4 7" id="KW-0812">Transmembrane</keyword>
<comment type="caution">
    <text evidence="9">The sequence shown here is derived from an EMBL/GenBank/DDBJ whole genome shotgun (WGS) entry which is preliminary data.</text>
</comment>
<organism evidence="9 10">
    <name type="scientific">Burkholderia aenigmatica</name>
    <dbReference type="NCBI Taxonomy" id="2015348"/>
    <lineage>
        <taxon>Bacteria</taxon>
        <taxon>Pseudomonadati</taxon>
        <taxon>Pseudomonadota</taxon>
        <taxon>Betaproteobacteria</taxon>
        <taxon>Burkholderiales</taxon>
        <taxon>Burkholderiaceae</taxon>
        <taxon>Burkholderia</taxon>
        <taxon>Burkholderia cepacia complex</taxon>
    </lineage>
</organism>
<dbReference type="Gene3D" id="1.10.3720.10">
    <property type="entry name" value="MetI-like"/>
    <property type="match status" value="1"/>
</dbReference>
<comment type="subcellular location">
    <subcellularLocation>
        <location evidence="1 7">Cell membrane</location>
        <topology evidence="1 7">Multi-pass membrane protein</topology>
    </subcellularLocation>
</comment>
<evidence type="ECO:0000313" key="10">
    <source>
        <dbReference type="Proteomes" id="UP000494120"/>
    </source>
</evidence>
<name>A0ABY6Y4Z6_9BURK</name>
<keyword evidence="3" id="KW-1003">Cell membrane</keyword>
<keyword evidence="6 7" id="KW-0472">Membrane</keyword>
<reference evidence="9 10" key="1">
    <citation type="submission" date="2019-09" db="EMBL/GenBank/DDBJ databases">
        <authorList>
            <person name="Depoorter E."/>
        </authorList>
    </citation>
    <scope>NUCLEOTIDE SEQUENCE [LARGE SCALE GENOMIC DNA]</scope>
    <source>
        <strain evidence="9 10">R-17378</strain>
    </source>
</reference>
<evidence type="ECO:0000256" key="2">
    <source>
        <dbReference type="ARBA" id="ARBA00022448"/>
    </source>
</evidence>
<dbReference type="PROSITE" id="PS50928">
    <property type="entry name" value="ABC_TM1"/>
    <property type="match status" value="1"/>
</dbReference>
<feature type="transmembrane region" description="Helical" evidence="7">
    <location>
        <begin position="119"/>
        <end position="143"/>
    </location>
</feature>
<dbReference type="Pfam" id="PF00528">
    <property type="entry name" value="BPD_transp_1"/>
    <property type="match status" value="1"/>
</dbReference>
<proteinExistence type="inferred from homology"/>
<feature type="transmembrane region" description="Helical" evidence="7">
    <location>
        <begin position="155"/>
        <end position="174"/>
    </location>
</feature>
<keyword evidence="2 7" id="KW-0813">Transport</keyword>
<dbReference type="InterPro" id="IPR000515">
    <property type="entry name" value="MetI-like"/>
</dbReference>
<dbReference type="PANTHER" id="PTHR43386:SF25">
    <property type="entry name" value="PEPTIDE ABC TRANSPORTER PERMEASE PROTEIN"/>
    <property type="match status" value="1"/>
</dbReference>
<dbReference type="CDD" id="cd06261">
    <property type="entry name" value="TM_PBP2"/>
    <property type="match status" value="1"/>
</dbReference>
<feature type="transmembrane region" description="Helical" evidence="7">
    <location>
        <begin position="244"/>
        <end position="263"/>
    </location>
</feature>
<dbReference type="InterPro" id="IPR050366">
    <property type="entry name" value="BP-dependent_transpt_permease"/>
</dbReference>
<protein>
    <submittedName>
        <fullName evidence="9">Glutathione ABC transporter permease GsiD</fullName>
    </submittedName>
</protein>